<proteinExistence type="predicted"/>
<accession>A0A3N4JVU0</accession>
<evidence type="ECO:0000313" key="2">
    <source>
        <dbReference type="Proteomes" id="UP000276215"/>
    </source>
</evidence>
<reference evidence="1 2" key="1">
    <citation type="journal article" date="2018" name="Nat. Ecol. Evol.">
        <title>Pezizomycetes genomes reveal the molecular basis of ectomycorrhizal truffle lifestyle.</title>
        <authorList>
            <person name="Murat C."/>
            <person name="Payen T."/>
            <person name="Noel B."/>
            <person name="Kuo A."/>
            <person name="Morin E."/>
            <person name="Chen J."/>
            <person name="Kohler A."/>
            <person name="Krizsan K."/>
            <person name="Balestrini R."/>
            <person name="Da Silva C."/>
            <person name="Montanini B."/>
            <person name="Hainaut M."/>
            <person name="Levati E."/>
            <person name="Barry K.W."/>
            <person name="Belfiori B."/>
            <person name="Cichocki N."/>
            <person name="Clum A."/>
            <person name="Dockter R.B."/>
            <person name="Fauchery L."/>
            <person name="Guy J."/>
            <person name="Iotti M."/>
            <person name="Le Tacon F."/>
            <person name="Lindquist E.A."/>
            <person name="Lipzen A."/>
            <person name="Malagnac F."/>
            <person name="Mello A."/>
            <person name="Molinier V."/>
            <person name="Miyauchi S."/>
            <person name="Poulain J."/>
            <person name="Riccioni C."/>
            <person name="Rubini A."/>
            <person name="Sitrit Y."/>
            <person name="Splivallo R."/>
            <person name="Traeger S."/>
            <person name="Wang M."/>
            <person name="Zifcakova L."/>
            <person name="Wipf D."/>
            <person name="Zambonelli A."/>
            <person name="Paolocci F."/>
            <person name="Nowrousian M."/>
            <person name="Ottonello S."/>
            <person name="Baldrian P."/>
            <person name="Spatafora J.W."/>
            <person name="Henrissat B."/>
            <person name="Nagy L.G."/>
            <person name="Aury J.M."/>
            <person name="Wincker P."/>
            <person name="Grigoriev I.V."/>
            <person name="Bonfante P."/>
            <person name="Martin F.M."/>
        </authorList>
    </citation>
    <scope>NUCLEOTIDE SEQUENCE [LARGE SCALE GENOMIC DNA]</scope>
    <source>
        <strain evidence="1 2">120613-1</strain>
    </source>
</reference>
<evidence type="ECO:0000313" key="1">
    <source>
        <dbReference type="EMBL" id="RPB02307.1"/>
    </source>
</evidence>
<dbReference type="Proteomes" id="UP000276215">
    <property type="component" value="Unassembled WGS sequence"/>
</dbReference>
<dbReference type="EMBL" id="ML120368">
    <property type="protein sequence ID" value="RPB02307.1"/>
    <property type="molecule type" value="Genomic_DNA"/>
</dbReference>
<gene>
    <name evidence="1" type="ORF">L873DRAFT_449722</name>
</gene>
<organism evidence="1 2">
    <name type="scientific">Choiromyces venosus 120613-1</name>
    <dbReference type="NCBI Taxonomy" id="1336337"/>
    <lineage>
        <taxon>Eukaryota</taxon>
        <taxon>Fungi</taxon>
        <taxon>Dikarya</taxon>
        <taxon>Ascomycota</taxon>
        <taxon>Pezizomycotina</taxon>
        <taxon>Pezizomycetes</taxon>
        <taxon>Pezizales</taxon>
        <taxon>Tuberaceae</taxon>
        <taxon>Choiromyces</taxon>
    </lineage>
</organism>
<sequence length="98" mass="11020">MQILTLSIQTALSLSLFPPQTRTDPLEYLPLPNFSSKNFIPSPHTHHYNSLLLLATLVETELFIHLELKVPFISIKLATRPLRTLLGLSSRHCFVIGG</sequence>
<dbReference type="AlphaFoldDB" id="A0A3N4JVU0"/>
<name>A0A3N4JVU0_9PEZI</name>
<keyword evidence="2" id="KW-1185">Reference proteome</keyword>
<protein>
    <submittedName>
        <fullName evidence="1">Uncharacterized protein</fullName>
    </submittedName>
</protein>